<dbReference type="InterPro" id="IPR000535">
    <property type="entry name" value="MSP_dom"/>
</dbReference>
<dbReference type="KEGG" id="pco:PHACADRAFT_196281"/>
<accession>K5V157</accession>
<evidence type="ECO:0000259" key="2">
    <source>
        <dbReference type="PROSITE" id="PS50202"/>
    </source>
</evidence>
<feature type="region of interest" description="Disordered" evidence="1">
    <location>
        <begin position="199"/>
        <end position="223"/>
    </location>
</feature>
<sequence length="405" mass="46250">MLDIKCNPTDALVFSPPFTQDGAVSMKLTNTRKTPIAFKVHVNSRDLFRASPNMGHIEAGRQVKVTITLKANFCSWMASPGTLVHYRASSVHFGELLRPRRTRFPCQNWAITSLPCYEPRPHGHSTPTQLVSLLKKTPRETSVPFTQFKTSLSTQFTMPKDLPARPPHSVFQRYKHSAGYAPASGNANDPVETVPYGKRRGKELRPPTPALTLPFPPNSHEGRRLRREQFRERYATNKADFEKRLAAREIQQARERILAGPSKPTLEQRLAAIPPATHTPIAPKPILIDFDKHTPADLVRIFTPKFDGTLKRLDVFETLELDDLNSDRVRNLRRLIEQLTRIKRCLADVCNVVKYEEWRKWELGCREIGDISFKGLRKNKARIVQALSAVYVNGYFDAVRFYENK</sequence>
<dbReference type="InParanoid" id="K5V157"/>
<keyword evidence="4" id="KW-1185">Reference proteome</keyword>
<dbReference type="AlphaFoldDB" id="K5V157"/>
<evidence type="ECO:0000313" key="4">
    <source>
        <dbReference type="Proteomes" id="UP000008370"/>
    </source>
</evidence>
<dbReference type="EMBL" id="JH930472">
    <property type="protein sequence ID" value="EKM56221.1"/>
    <property type="molecule type" value="Genomic_DNA"/>
</dbReference>
<feature type="compositionally biased region" description="Pro residues" evidence="1">
    <location>
        <begin position="206"/>
        <end position="217"/>
    </location>
</feature>
<dbReference type="Gene3D" id="2.60.40.10">
    <property type="entry name" value="Immunoglobulins"/>
    <property type="match status" value="1"/>
</dbReference>
<dbReference type="HOGENOM" id="CLU_056782_0_0_1"/>
<protein>
    <recommendedName>
        <fullName evidence="2">MSP domain-containing protein</fullName>
    </recommendedName>
</protein>
<organism evidence="3 4">
    <name type="scientific">Phanerochaete carnosa (strain HHB-10118-sp)</name>
    <name type="common">White-rot fungus</name>
    <name type="synonym">Peniophora carnosa</name>
    <dbReference type="NCBI Taxonomy" id="650164"/>
    <lineage>
        <taxon>Eukaryota</taxon>
        <taxon>Fungi</taxon>
        <taxon>Dikarya</taxon>
        <taxon>Basidiomycota</taxon>
        <taxon>Agaricomycotina</taxon>
        <taxon>Agaricomycetes</taxon>
        <taxon>Polyporales</taxon>
        <taxon>Phanerochaetaceae</taxon>
        <taxon>Phanerochaete</taxon>
    </lineage>
</organism>
<evidence type="ECO:0000256" key="1">
    <source>
        <dbReference type="SAM" id="MobiDB-lite"/>
    </source>
</evidence>
<gene>
    <name evidence="3" type="ORF">PHACADRAFT_196281</name>
</gene>
<dbReference type="GeneID" id="18911140"/>
<proteinExistence type="predicted"/>
<name>K5V157_PHACS</name>
<dbReference type="InterPro" id="IPR013783">
    <property type="entry name" value="Ig-like_fold"/>
</dbReference>
<feature type="domain" description="MSP" evidence="2">
    <location>
        <begin position="3"/>
        <end position="135"/>
    </location>
</feature>
<dbReference type="OrthoDB" id="2813047at2759"/>
<reference evidence="3 4" key="1">
    <citation type="journal article" date="2012" name="BMC Genomics">
        <title>Comparative genomics of the white-rot fungi, Phanerochaete carnosa and P. chrysosporium, to elucidate the genetic basis of the distinct wood types they colonize.</title>
        <authorList>
            <person name="Suzuki H."/>
            <person name="MacDonald J."/>
            <person name="Syed K."/>
            <person name="Salamov A."/>
            <person name="Hori C."/>
            <person name="Aerts A."/>
            <person name="Henrissat B."/>
            <person name="Wiebenga A."/>
            <person name="vanKuyk P.A."/>
            <person name="Barry K."/>
            <person name="Lindquist E."/>
            <person name="LaButti K."/>
            <person name="Lapidus A."/>
            <person name="Lucas S."/>
            <person name="Coutinho P."/>
            <person name="Gong Y."/>
            <person name="Samejima M."/>
            <person name="Mahadevan R."/>
            <person name="Abou-Zaid M."/>
            <person name="de Vries R.P."/>
            <person name="Igarashi K."/>
            <person name="Yadav J.S."/>
            <person name="Grigoriev I.V."/>
            <person name="Master E.R."/>
        </authorList>
    </citation>
    <scope>NUCLEOTIDE SEQUENCE [LARGE SCALE GENOMIC DNA]</scope>
    <source>
        <strain evidence="3 4">HHB-10118-sp</strain>
    </source>
</reference>
<dbReference type="PROSITE" id="PS50202">
    <property type="entry name" value="MSP"/>
    <property type="match status" value="1"/>
</dbReference>
<dbReference type="InterPro" id="IPR008962">
    <property type="entry name" value="PapD-like_sf"/>
</dbReference>
<evidence type="ECO:0000313" key="3">
    <source>
        <dbReference type="EMBL" id="EKM56221.1"/>
    </source>
</evidence>
<dbReference type="Proteomes" id="UP000008370">
    <property type="component" value="Unassembled WGS sequence"/>
</dbReference>
<dbReference type="SUPFAM" id="SSF49354">
    <property type="entry name" value="PapD-like"/>
    <property type="match status" value="1"/>
</dbReference>
<dbReference type="RefSeq" id="XP_007396512.1">
    <property type="nucleotide sequence ID" value="XM_007396450.1"/>
</dbReference>
<dbReference type="Pfam" id="PF00635">
    <property type="entry name" value="Motile_Sperm"/>
    <property type="match status" value="1"/>
</dbReference>